<protein>
    <submittedName>
        <fullName evidence="2">Uncharacterized protein</fullName>
    </submittedName>
</protein>
<dbReference type="Proteomes" id="UP000554482">
    <property type="component" value="Unassembled WGS sequence"/>
</dbReference>
<comment type="similarity">
    <text evidence="1">Belongs to the PPR family. P subfamily.</text>
</comment>
<organism evidence="2 3">
    <name type="scientific">Thalictrum thalictroides</name>
    <name type="common">Rue-anemone</name>
    <name type="synonym">Anemone thalictroides</name>
    <dbReference type="NCBI Taxonomy" id="46969"/>
    <lineage>
        <taxon>Eukaryota</taxon>
        <taxon>Viridiplantae</taxon>
        <taxon>Streptophyta</taxon>
        <taxon>Embryophyta</taxon>
        <taxon>Tracheophyta</taxon>
        <taxon>Spermatophyta</taxon>
        <taxon>Magnoliopsida</taxon>
        <taxon>Ranunculales</taxon>
        <taxon>Ranunculaceae</taxon>
        <taxon>Thalictroideae</taxon>
        <taxon>Thalictrum</taxon>
    </lineage>
</organism>
<keyword evidence="3" id="KW-1185">Reference proteome</keyword>
<accession>A0A7J6W9M7</accession>
<name>A0A7J6W9M7_THATH</name>
<dbReference type="PANTHER" id="PTHR45717">
    <property type="entry name" value="OS12G0527900 PROTEIN"/>
    <property type="match status" value="1"/>
</dbReference>
<evidence type="ECO:0000313" key="2">
    <source>
        <dbReference type="EMBL" id="KAF5193633.1"/>
    </source>
</evidence>
<dbReference type="AlphaFoldDB" id="A0A7J6W9M7"/>
<dbReference type="GO" id="GO:0005739">
    <property type="term" value="C:mitochondrion"/>
    <property type="evidence" value="ECO:0007669"/>
    <property type="project" value="TreeGrafter"/>
</dbReference>
<proteinExistence type="inferred from homology"/>
<sequence>MKLAFSSNGFKALSSSRICGVMFYSTETQTSKPKKVKKDTLYSRIFKVGYDQNVSVVPILVQWAKDGKDFKKEELITIARNLKESRRLKHAYQISQWKVEDMEIVALTFS</sequence>
<comment type="caution">
    <text evidence="2">The sequence shown here is derived from an EMBL/GenBank/DDBJ whole genome shotgun (WGS) entry which is preliminary data.</text>
</comment>
<reference evidence="2 3" key="1">
    <citation type="submission" date="2020-06" db="EMBL/GenBank/DDBJ databases">
        <title>Transcriptomic and genomic resources for Thalictrum thalictroides and T. hernandezii: Facilitating candidate gene discovery in an emerging model plant lineage.</title>
        <authorList>
            <person name="Arias T."/>
            <person name="Riano-Pachon D.M."/>
            <person name="Di Stilio V.S."/>
        </authorList>
    </citation>
    <scope>NUCLEOTIDE SEQUENCE [LARGE SCALE GENOMIC DNA]</scope>
    <source>
        <strain evidence="3">cv. WT478/WT964</strain>
        <tissue evidence="2">Leaves</tissue>
    </source>
</reference>
<dbReference type="PANTHER" id="PTHR45717:SF15">
    <property type="entry name" value="AGL218WP"/>
    <property type="match status" value="1"/>
</dbReference>
<dbReference type="EMBL" id="JABWDY010019811">
    <property type="protein sequence ID" value="KAF5193633.1"/>
    <property type="molecule type" value="Genomic_DNA"/>
</dbReference>
<evidence type="ECO:0000256" key="1">
    <source>
        <dbReference type="ARBA" id="ARBA00007626"/>
    </source>
</evidence>
<evidence type="ECO:0000313" key="3">
    <source>
        <dbReference type="Proteomes" id="UP000554482"/>
    </source>
</evidence>
<gene>
    <name evidence="2" type="ORF">FRX31_016779</name>
</gene>